<accession>A0A1X3A1Z0</accession>
<organism evidence="1 2">
    <name type="scientific">Bifidobacterium adolescentis</name>
    <dbReference type="NCBI Taxonomy" id="1680"/>
    <lineage>
        <taxon>Bacteria</taxon>
        <taxon>Bacillati</taxon>
        <taxon>Actinomycetota</taxon>
        <taxon>Actinomycetes</taxon>
        <taxon>Bifidobacteriales</taxon>
        <taxon>Bifidobacteriaceae</taxon>
        <taxon>Bifidobacterium</taxon>
    </lineage>
</organism>
<name>A0A1X3A1Z0_BIFAD</name>
<evidence type="ECO:0000313" key="2">
    <source>
        <dbReference type="Proteomes" id="UP000193208"/>
    </source>
</evidence>
<dbReference type="AlphaFoldDB" id="A0A1X3A1Z0"/>
<gene>
    <name evidence="1" type="ORF">AL0467_1053</name>
</gene>
<dbReference type="Proteomes" id="UP000193208">
    <property type="component" value="Unassembled WGS sequence"/>
</dbReference>
<reference evidence="1 2" key="1">
    <citation type="journal article" date="2016" name="Sci. Rep.">
        <title>Evaluation of genetic diversity among strains of the human gut commensal Bifidobacterium adolescentis.</title>
        <authorList>
            <person name="Duranti S."/>
            <person name="Milani C."/>
            <person name="Lugli G.A."/>
            <person name="Mancabelli L."/>
            <person name="Turroni F."/>
            <person name="Ferrario C."/>
            <person name="Mangifesta M."/>
            <person name="Viappiani A."/>
            <person name="Sanchez B."/>
            <person name="Margolles A."/>
            <person name="van Sinderen D."/>
            <person name="Ventura M."/>
        </authorList>
    </citation>
    <scope>NUCLEOTIDE SEQUENCE [LARGE SCALE GENOMIC DNA]</scope>
    <source>
        <strain evidence="1 2">AL46-7</strain>
    </source>
</reference>
<comment type="caution">
    <text evidence="1">The sequence shown here is derived from an EMBL/GenBank/DDBJ whole genome shotgun (WGS) entry which is preliminary data.</text>
</comment>
<sequence>MSGKRSWAVSELDRIAPLLNLPNALSILAAASSYDVR</sequence>
<proteinExistence type="predicted"/>
<evidence type="ECO:0000313" key="1">
    <source>
        <dbReference type="EMBL" id="OSH00653.1"/>
    </source>
</evidence>
<protein>
    <submittedName>
        <fullName evidence="1">Uncharacterized protein</fullName>
    </submittedName>
</protein>
<dbReference type="EMBL" id="LNKI01000002">
    <property type="protein sequence ID" value="OSH00653.1"/>
    <property type="molecule type" value="Genomic_DNA"/>
</dbReference>